<organism evidence="1 2">
    <name type="scientific">Candidatus Thiodiazotropha taylori</name>
    <dbReference type="NCBI Taxonomy" id="2792791"/>
    <lineage>
        <taxon>Bacteria</taxon>
        <taxon>Pseudomonadati</taxon>
        <taxon>Pseudomonadota</taxon>
        <taxon>Gammaproteobacteria</taxon>
        <taxon>Chromatiales</taxon>
        <taxon>Sedimenticolaceae</taxon>
        <taxon>Candidatus Thiodiazotropha</taxon>
    </lineage>
</organism>
<proteinExistence type="predicted"/>
<dbReference type="Proteomes" id="UP000886667">
    <property type="component" value="Unassembled WGS sequence"/>
</dbReference>
<dbReference type="EMBL" id="JAEPCM010000016">
    <property type="protein sequence ID" value="MCG7944863.1"/>
    <property type="molecule type" value="Genomic_DNA"/>
</dbReference>
<dbReference type="AlphaFoldDB" id="A0A9E4K9C7"/>
<reference evidence="1" key="1">
    <citation type="journal article" date="2021" name="Proc. Natl. Acad. Sci. U.S.A.">
        <title>Global biogeography of chemosynthetic symbionts reveals both localized and globally distributed symbiont groups. .</title>
        <authorList>
            <person name="Osvatic J.T."/>
            <person name="Wilkins L.G.E."/>
            <person name="Leibrecht L."/>
            <person name="Leray M."/>
            <person name="Zauner S."/>
            <person name="Polzin J."/>
            <person name="Camacho Y."/>
            <person name="Gros O."/>
            <person name="van Gils J.A."/>
            <person name="Eisen J.A."/>
            <person name="Petersen J.M."/>
            <person name="Yuen B."/>
        </authorList>
    </citation>
    <scope>NUCLEOTIDE SEQUENCE</scope>
    <source>
        <strain evidence="1">MAGclacostrist064TRANS</strain>
    </source>
</reference>
<protein>
    <submittedName>
        <fullName evidence="1">Uncharacterized protein</fullName>
    </submittedName>
</protein>
<name>A0A9E4K9C7_9GAMM</name>
<gene>
    <name evidence="1" type="ORF">JAZ07_00795</name>
</gene>
<sequence length="233" mass="26450">MKVNEFLSAVSSRGLAKSSSWLCRVYPPPQLSSLASTAFQTTTQGGNRYNVNLPGLDLSVVNGTISSHLSLDLGPINVDINLGSPTSGYSITNIGTAIESINLFTMSAVIPERDIANYEFSEYGELRSFGHVHTHSPLAMTYYCSESLLEREFFEQWQNTIFNPLTKQHGYYNDYTSTMEVIKYDSSWSEVTAIYRFYEVYPSRVGAHELRHAGTEPLRLQIVYNYRYYERIQ</sequence>
<comment type="caution">
    <text evidence="1">The sequence shown here is derived from an EMBL/GenBank/DDBJ whole genome shotgun (WGS) entry which is preliminary data.</text>
</comment>
<evidence type="ECO:0000313" key="1">
    <source>
        <dbReference type="EMBL" id="MCG7944863.1"/>
    </source>
</evidence>
<evidence type="ECO:0000313" key="2">
    <source>
        <dbReference type="Proteomes" id="UP000886667"/>
    </source>
</evidence>
<accession>A0A9E4K9C7</accession>